<reference evidence="2 3" key="1">
    <citation type="journal article" date="2019" name="Int. J. Syst. Evol. Microbiol.">
        <title>The Global Catalogue of Microorganisms (GCM) 10K type strain sequencing project: providing services to taxonomists for standard genome sequencing and annotation.</title>
        <authorList>
            <consortium name="The Broad Institute Genomics Platform"/>
            <consortium name="The Broad Institute Genome Sequencing Center for Infectious Disease"/>
            <person name="Wu L."/>
            <person name="Ma J."/>
        </authorList>
    </citation>
    <scope>NUCLEOTIDE SEQUENCE [LARGE SCALE GENOMIC DNA]</scope>
    <source>
        <strain evidence="2 3">JCM 14969</strain>
    </source>
</reference>
<sequence>MKHLDEFADLKTLDPATTEIDPHSPRARATLERVLATDPADGVRPYRTRRRLVRVAVATSAVAIAAVAVFVPRDSGPVPGGGMAYATWTAQPAGLSATDRADAVKECRKSLKGMGQDDQINRAGTAMVERRGDWALVILTGHDQFTASCMTNVNPRNRQGYGSMGGPGGASVGARQLAPSAMGTSGGGNNGYLTSAVGRAGSDIVGMTYNSPTRGQVEASVQNGYFAFWVPGSEFDGHHPVPVRVTYRDGTTAAVKLRLGF</sequence>
<accession>A0ABN2EM20</accession>
<name>A0ABN2EM20_9ACTN</name>
<protein>
    <submittedName>
        <fullName evidence="2">Uncharacterized protein</fullName>
    </submittedName>
</protein>
<evidence type="ECO:0000313" key="2">
    <source>
        <dbReference type="EMBL" id="GAA1611526.1"/>
    </source>
</evidence>
<comment type="caution">
    <text evidence="2">The sequence shown here is derived from an EMBL/GenBank/DDBJ whole genome shotgun (WGS) entry which is preliminary data.</text>
</comment>
<keyword evidence="1" id="KW-0472">Membrane</keyword>
<keyword evidence="1" id="KW-0812">Transmembrane</keyword>
<dbReference type="RefSeq" id="WP_344221710.1">
    <property type="nucleotide sequence ID" value="NZ_BAAAOS010000061.1"/>
</dbReference>
<organism evidence="2 3">
    <name type="scientific">Kribbella sancticallisti</name>
    <dbReference type="NCBI Taxonomy" id="460087"/>
    <lineage>
        <taxon>Bacteria</taxon>
        <taxon>Bacillati</taxon>
        <taxon>Actinomycetota</taxon>
        <taxon>Actinomycetes</taxon>
        <taxon>Propionibacteriales</taxon>
        <taxon>Kribbellaceae</taxon>
        <taxon>Kribbella</taxon>
    </lineage>
</organism>
<evidence type="ECO:0000256" key="1">
    <source>
        <dbReference type="SAM" id="Phobius"/>
    </source>
</evidence>
<keyword evidence="1" id="KW-1133">Transmembrane helix</keyword>
<evidence type="ECO:0000313" key="3">
    <source>
        <dbReference type="Proteomes" id="UP001500393"/>
    </source>
</evidence>
<gene>
    <name evidence="2" type="ORF">GCM10009789_77300</name>
</gene>
<proteinExistence type="predicted"/>
<dbReference type="EMBL" id="BAAAOS010000061">
    <property type="protein sequence ID" value="GAA1611526.1"/>
    <property type="molecule type" value="Genomic_DNA"/>
</dbReference>
<keyword evidence="3" id="KW-1185">Reference proteome</keyword>
<dbReference type="Proteomes" id="UP001500393">
    <property type="component" value="Unassembled WGS sequence"/>
</dbReference>
<feature type="transmembrane region" description="Helical" evidence="1">
    <location>
        <begin position="52"/>
        <end position="71"/>
    </location>
</feature>